<dbReference type="Pfam" id="PF21761">
    <property type="entry name" value="RedAm-like_C"/>
    <property type="match status" value="1"/>
</dbReference>
<dbReference type="InterPro" id="IPR015815">
    <property type="entry name" value="HIBADH-related"/>
</dbReference>
<dbReference type="PIRSF" id="PIRSF000103">
    <property type="entry name" value="HIBADH"/>
    <property type="match status" value="1"/>
</dbReference>
<dbReference type="GO" id="GO:0050661">
    <property type="term" value="F:NADP binding"/>
    <property type="evidence" value="ECO:0007669"/>
    <property type="project" value="InterPro"/>
</dbReference>
<dbReference type="Gene3D" id="1.10.1040.10">
    <property type="entry name" value="N-(1-d-carboxylethyl)-l-norvaline Dehydrogenase, domain 2"/>
    <property type="match status" value="1"/>
</dbReference>
<evidence type="ECO:0000256" key="1">
    <source>
        <dbReference type="ARBA" id="ARBA00009080"/>
    </source>
</evidence>
<feature type="chain" id="PRO_5011714182" evidence="3">
    <location>
        <begin position="18"/>
        <end position="289"/>
    </location>
</feature>
<dbReference type="STRING" id="208445.SAMN04489727_6989"/>
<evidence type="ECO:0000313" key="6">
    <source>
        <dbReference type="EMBL" id="SED22962.1"/>
    </source>
</evidence>
<proteinExistence type="inferred from homology"/>
<dbReference type="RefSeq" id="WP_091315446.1">
    <property type="nucleotide sequence ID" value="NZ_FNSO01000004.1"/>
</dbReference>
<evidence type="ECO:0000256" key="2">
    <source>
        <dbReference type="ARBA" id="ARBA00023002"/>
    </source>
</evidence>
<dbReference type="InterPro" id="IPR048666">
    <property type="entry name" value="RedAm-like_C"/>
</dbReference>
<gene>
    <name evidence="6" type="ORF">SAMN04489727_6989</name>
</gene>
<keyword evidence="7" id="KW-1185">Reference proteome</keyword>
<organism evidence="6 7">
    <name type="scientific">Amycolatopsis tolypomycina</name>
    <dbReference type="NCBI Taxonomy" id="208445"/>
    <lineage>
        <taxon>Bacteria</taxon>
        <taxon>Bacillati</taxon>
        <taxon>Actinomycetota</taxon>
        <taxon>Actinomycetes</taxon>
        <taxon>Pseudonocardiales</taxon>
        <taxon>Pseudonocardiaceae</taxon>
        <taxon>Amycolatopsis</taxon>
    </lineage>
</organism>
<accession>A0A1H4YY82</accession>
<evidence type="ECO:0000313" key="7">
    <source>
        <dbReference type="Proteomes" id="UP000199622"/>
    </source>
</evidence>
<feature type="signal peptide" evidence="3">
    <location>
        <begin position="1"/>
        <end position="17"/>
    </location>
</feature>
<keyword evidence="3" id="KW-0732">Signal</keyword>
<keyword evidence="2" id="KW-0560">Oxidoreductase</keyword>
<dbReference type="Pfam" id="PF03446">
    <property type="entry name" value="NAD_binding_2"/>
    <property type="match status" value="1"/>
</dbReference>
<reference evidence="7" key="1">
    <citation type="submission" date="2016-10" db="EMBL/GenBank/DDBJ databases">
        <authorList>
            <person name="Varghese N."/>
            <person name="Submissions S."/>
        </authorList>
    </citation>
    <scope>NUCLEOTIDE SEQUENCE [LARGE SCALE GENOMIC DNA]</scope>
    <source>
        <strain evidence="7">DSM 44544</strain>
    </source>
</reference>
<dbReference type="InterPro" id="IPR006115">
    <property type="entry name" value="6PGDH_NADP-bd"/>
</dbReference>
<dbReference type="PANTHER" id="PTHR43580">
    <property type="entry name" value="OXIDOREDUCTASE GLYR1-RELATED"/>
    <property type="match status" value="1"/>
</dbReference>
<dbReference type="GO" id="GO:0016491">
    <property type="term" value="F:oxidoreductase activity"/>
    <property type="evidence" value="ECO:0007669"/>
    <property type="project" value="UniProtKB-KW"/>
</dbReference>
<sequence>MTSVTVLGLGPMGRALAAAFIAAGHPATVWNRSPGKENGLRAAVAGTAAEAIAASPLVVVCVRDYAAVHAILDVEALKGRTLVNVTGGSPAQARELACWAAEHGIGYLDGVIVATTDAIGGPDATLFFSGPADVYEKHHHTLAALGGNPAHLGEDPGRAAAFDASLQDMLWTSMSGVVHMFALAEAERIDATDIAGHAKALLGFFPDMIDFLAGQVAAGSYPGDAGTLDATAATMDHVLAAARARNLDNGVLSAARAEVQRAIDTGHGSDGFGRLAALLLSDAAAGSAS</sequence>
<dbReference type="Proteomes" id="UP000199622">
    <property type="component" value="Unassembled WGS sequence"/>
</dbReference>
<dbReference type="InterPro" id="IPR013328">
    <property type="entry name" value="6PGD_dom2"/>
</dbReference>
<dbReference type="SUPFAM" id="SSF51735">
    <property type="entry name" value="NAD(P)-binding Rossmann-fold domains"/>
    <property type="match status" value="1"/>
</dbReference>
<name>A0A1H4YY82_9PSEU</name>
<dbReference type="InterPro" id="IPR036291">
    <property type="entry name" value="NAD(P)-bd_dom_sf"/>
</dbReference>
<dbReference type="AlphaFoldDB" id="A0A1H4YY82"/>
<dbReference type="OrthoDB" id="9135493at2"/>
<feature type="domain" description="NADPH-dependent reductive aminase-like C-terminal" evidence="5">
    <location>
        <begin position="155"/>
        <end position="279"/>
    </location>
</feature>
<dbReference type="InterPro" id="IPR051265">
    <property type="entry name" value="HIBADH-related_NP60_sf"/>
</dbReference>
<feature type="domain" description="6-phosphogluconate dehydrogenase NADP-binding" evidence="4">
    <location>
        <begin position="4"/>
        <end position="151"/>
    </location>
</feature>
<evidence type="ECO:0000256" key="3">
    <source>
        <dbReference type="SAM" id="SignalP"/>
    </source>
</evidence>
<dbReference type="EMBL" id="FNSO01000004">
    <property type="protein sequence ID" value="SED22962.1"/>
    <property type="molecule type" value="Genomic_DNA"/>
</dbReference>
<protein>
    <submittedName>
        <fullName evidence="6">3-hydroxyisobutyrate dehydrogenase</fullName>
    </submittedName>
</protein>
<dbReference type="PANTHER" id="PTHR43580:SF2">
    <property type="entry name" value="CYTOKINE-LIKE NUCLEAR FACTOR N-PAC"/>
    <property type="match status" value="1"/>
</dbReference>
<evidence type="ECO:0000259" key="4">
    <source>
        <dbReference type="Pfam" id="PF03446"/>
    </source>
</evidence>
<comment type="similarity">
    <text evidence="1">Belongs to the HIBADH-related family.</text>
</comment>
<dbReference type="Gene3D" id="3.40.50.720">
    <property type="entry name" value="NAD(P)-binding Rossmann-like Domain"/>
    <property type="match status" value="1"/>
</dbReference>
<evidence type="ECO:0000259" key="5">
    <source>
        <dbReference type="Pfam" id="PF21761"/>
    </source>
</evidence>